<evidence type="ECO:0000313" key="2">
    <source>
        <dbReference type="EMBL" id="KIY92290.1"/>
    </source>
</evidence>
<dbReference type="KEGG" id="mng:MNEG_15673"/>
<feature type="compositionally biased region" description="Basic and acidic residues" evidence="1">
    <location>
        <begin position="10"/>
        <end position="19"/>
    </location>
</feature>
<feature type="region of interest" description="Disordered" evidence="1">
    <location>
        <begin position="1"/>
        <end position="26"/>
    </location>
</feature>
<dbReference type="EMBL" id="KK105769">
    <property type="protein sequence ID" value="KIY92290.1"/>
    <property type="molecule type" value="Genomic_DNA"/>
</dbReference>
<protein>
    <submittedName>
        <fullName evidence="2">Uncharacterized protein</fullName>
    </submittedName>
</protein>
<dbReference type="GeneID" id="25733358"/>
<evidence type="ECO:0000256" key="1">
    <source>
        <dbReference type="SAM" id="MobiDB-lite"/>
    </source>
</evidence>
<dbReference type="RefSeq" id="XP_013891310.1">
    <property type="nucleotide sequence ID" value="XM_014035856.1"/>
</dbReference>
<dbReference type="Proteomes" id="UP000054498">
    <property type="component" value="Unassembled WGS sequence"/>
</dbReference>
<organism evidence="2 3">
    <name type="scientific">Monoraphidium neglectum</name>
    <dbReference type="NCBI Taxonomy" id="145388"/>
    <lineage>
        <taxon>Eukaryota</taxon>
        <taxon>Viridiplantae</taxon>
        <taxon>Chlorophyta</taxon>
        <taxon>core chlorophytes</taxon>
        <taxon>Chlorophyceae</taxon>
        <taxon>CS clade</taxon>
        <taxon>Sphaeropleales</taxon>
        <taxon>Selenastraceae</taxon>
        <taxon>Monoraphidium</taxon>
    </lineage>
</organism>
<evidence type="ECO:0000313" key="3">
    <source>
        <dbReference type="Proteomes" id="UP000054498"/>
    </source>
</evidence>
<feature type="compositionally biased region" description="Low complexity" evidence="1">
    <location>
        <begin position="168"/>
        <end position="179"/>
    </location>
</feature>
<sequence length="191" mass="20831">MLAPNTLIDAQHRRQDTGERAPPPQSHWRRAWARTQPTLDDKTERRLLHAGLQFQNAMKALDQEQQAILEQHRDISSPAAAQQLEERLQQVLARYQATALTQHLFTIFTPTSAMCWVGGAAPAPAPAPPPAPAQRSAALFDCHPGAQREGCPPKRPSRRAKRPPPSSPSSLPSNPAARRVPPPRDAPGAAG</sequence>
<proteinExistence type="predicted"/>
<keyword evidence="3" id="KW-1185">Reference proteome</keyword>
<feature type="region of interest" description="Disordered" evidence="1">
    <location>
        <begin position="142"/>
        <end position="191"/>
    </location>
</feature>
<accession>A0A0D2MA88</accession>
<gene>
    <name evidence="2" type="ORF">MNEG_15673</name>
</gene>
<name>A0A0D2MA88_9CHLO</name>
<reference evidence="2 3" key="1">
    <citation type="journal article" date="2013" name="BMC Genomics">
        <title>Reconstruction of the lipid metabolism for the microalga Monoraphidium neglectum from its genome sequence reveals characteristics suitable for biofuel production.</title>
        <authorList>
            <person name="Bogen C."/>
            <person name="Al-Dilaimi A."/>
            <person name="Albersmeier A."/>
            <person name="Wichmann J."/>
            <person name="Grundmann M."/>
            <person name="Rupp O."/>
            <person name="Lauersen K.J."/>
            <person name="Blifernez-Klassen O."/>
            <person name="Kalinowski J."/>
            <person name="Goesmann A."/>
            <person name="Mussgnug J.H."/>
            <person name="Kruse O."/>
        </authorList>
    </citation>
    <scope>NUCLEOTIDE SEQUENCE [LARGE SCALE GENOMIC DNA]</scope>
    <source>
        <strain evidence="2 3">SAG 48.87</strain>
    </source>
</reference>
<dbReference type="AlphaFoldDB" id="A0A0D2MA88"/>